<dbReference type="NCBIfam" id="TIGR00229">
    <property type="entry name" value="sensory_box"/>
    <property type="match status" value="1"/>
</dbReference>
<feature type="domain" description="PAS" evidence="1">
    <location>
        <begin position="9"/>
        <end position="53"/>
    </location>
</feature>
<dbReference type="KEGG" id="syn:sll5061"/>
<dbReference type="CDD" id="cd00130">
    <property type="entry name" value="PAS"/>
    <property type="match status" value="1"/>
</dbReference>
<evidence type="ECO:0000313" key="3">
    <source>
        <dbReference type="Proteomes" id="UP000001425"/>
    </source>
</evidence>
<dbReference type="SUPFAM" id="SSF55785">
    <property type="entry name" value="PYP-like sensor domain (PAS domain)"/>
    <property type="match status" value="1"/>
</dbReference>
<dbReference type="Proteomes" id="UP000001425">
    <property type="component" value="Plasmid pSYSM"/>
</dbReference>
<protein>
    <submittedName>
        <fullName evidence="2">Sll5061 protein</fullName>
    </submittedName>
</protein>
<dbReference type="AlphaFoldDB" id="Q6ZER9"/>
<name>Q6ZER9_SYNY3</name>
<dbReference type="InterPro" id="IPR035965">
    <property type="entry name" value="PAS-like_dom_sf"/>
</dbReference>
<organism evidence="2 3">
    <name type="scientific">Synechocystis sp. (strain ATCC 27184 / PCC 6803 / Kazusa)</name>
    <dbReference type="NCBI Taxonomy" id="1111708"/>
    <lineage>
        <taxon>Bacteria</taxon>
        <taxon>Bacillati</taxon>
        <taxon>Cyanobacteriota</taxon>
        <taxon>Cyanophyceae</taxon>
        <taxon>Synechococcales</taxon>
        <taxon>Merismopediaceae</taxon>
        <taxon>Synechocystis</taxon>
    </lineage>
</organism>
<gene>
    <name evidence="2" type="ordered locus">sll5061</name>
</gene>
<keyword evidence="3" id="KW-1185">Reference proteome</keyword>
<dbReference type="Pfam" id="PF13426">
    <property type="entry name" value="PAS_9"/>
    <property type="match status" value="1"/>
</dbReference>
<sequence length="125" mass="14075">MITLTSPGDSTELPLIATDHLGIVIRINTAFEETYGWSAADLVGQPLTLILPSYFQDSHHLGFARFNTTSISTILNHPLQLKVVTKDQQEVDSEHFIIVEKQGEQWIFAATLRPLITEENEERTI</sequence>
<evidence type="ECO:0000259" key="1">
    <source>
        <dbReference type="PROSITE" id="PS50112"/>
    </source>
</evidence>
<keyword evidence="2" id="KW-0614">Plasmid</keyword>
<dbReference type="EnsemblBacteria" id="BAD01831">
    <property type="protein sequence ID" value="BAD01831"/>
    <property type="gene ID" value="BAD01831"/>
</dbReference>
<dbReference type="PROSITE" id="PS50112">
    <property type="entry name" value="PAS"/>
    <property type="match status" value="1"/>
</dbReference>
<dbReference type="Gene3D" id="3.30.450.20">
    <property type="entry name" value="PAS domain"/>
    <property type="match status" value="1"/>
</dbReference>
<geneLocation type="plasmid" evidence="2 3">
    <name>pSYSM</name>
</geneLocation>
<reference evidence="2 3" key="1">
    <citation type="journal article" date="2003" name="DNA Res.">
        <title>Structural analysis of four large plasmids harboring in a unicellular cyanobacterium, Synechocystis sp. PCC 6803.</title>
        <authorList>
            <person name="Kaneko T."/>
            <person name="Nakamura Y."/>
            <person name="Sasamoto S."/>
            <person name="Watanabe A."/>
            <person name="Kohara M."/>
            <person name="Matsumoto M."/>
            <person name="Shimpo S."/>
            <person name="Yamada M."/>
            <person name="Tabata S."/>
        </authorList>
    </citation>
    <scope>NUCLEOTIDE SEQUENCE [LARGE SCALE GENOMIC DNA]</scope>
    <source>
        <strain evidence="3">ATCC 27184 / PCC 6803 / Kazusa</strain>
    </source>
</reference>
<proteinExistence type="predicted"/>
<dbReference type="InterPro" id="IPR000014">
    <property type="entry name" value="PAS"/>
</dbReference>
<dbReference type="InParanoid" id="Q6ZER9"/>
<evidence type="ECO:0000313" key="2">
    <source>
        <dbReference type="EMBL" id="BAD01831.1"/>
    </source>
</evidence>
<dbReference type="EMBL" id="AP004310">
    <property type="protein sequence ID" value="BAD01831.1"/>
    <property type="molecule type" value="Genomic_DNA"/>
</dbReference>
<accession>Q6ZER9</accession>